<dbReference type="EMBL" id="FOXQ01000001">
    <property type="protein sequence ID" value="SFP61139.1"/>
    <property type="molecule type" value="Genomic_DNA"/>
</dbReference>
<reference evidence="1 2" key="1">
    <citation type="submission" date="2016-10" db="EMBL/GenBank/DDBJ databases">
        <authorList>
            <person name="de Groot N.N."/>
        </authorList>
    </citation>
    <scope>NUCLEOTIDE SEQUENCE [LARGE SCALE GENOMIC DNA]</scope>
    <source>
        <strain evidence="1 2">DSM 28286</strain>
    </source>
</reference>
<accession>A0A1I5RRG2</accession>
<dbReference type="AlphaFoldDB" id="A0A1I5RRG2"/>
<proteinExistence type="predicted"/>
<dbReference type="Proteomes" id="UP000199031">
    <property type="component" value="Unassembled WGS sequence"/>
</dbReference>
<organism evidence="1 2">
    <name type="scientific">Parafilimonas terrae</name>
    <dbReference type="NCBI Taxonomy" id="1465490"/>
    <lineage>
        <taxon>Bacteria</taxon>
        <taxon>Pseudomonadati</taxon>
        <taxon>Bacteroidota</taxon>
        <taxon>Chitinophagia</taxon>
        <taxon>Chitinophagales</taxon>
        <taxon>Chitinophagaceae</taxon>
        <taxon>Parafilimonas</taxon>
    </lineage>
</organism>
<sequence length="453" mass="52333">MASEHNPIAGLIHQIQQKWIDEVSPYPQIKIARWLIQPDQARLFEGFLKLESTEHGALPEVLVTMLTPFKNERIYAADLIKDWIEAYTRDEKTQQKLVSVNKTIDWNAESFLPENAEHNSIDQTDQLIKMLTAFHAKMIGNNMRLIVALFPYSIHDMEGLKRWLVSLLKKDIPENITFMLFDHVGEYYFDSVFARFPDSTKSLHISLDLDGAINKITKMGDPNSPEIQFRECMLEMGKAVQHKNITQVNKWGEKGLTVTQRSGMRSMFATAHIIYAGMLFNFKVHDKIDALLSSGLTIAKQGLQTEAATCRPLIIQFYGYTGASKQVQKKMKDAITAYEKQGDLAMEYQLAAMALTPYWQAYNLSKKNEPLRYKELLKKAYSIKDFMQKEELENSSFAVIAYDYMKWLEDNQQWEEAKQTDNEFKEIYGDDWKEQVKKPGASSIKMRESFVVQ</sequence>
<dbReference type="RefSeq" id="WP_090653934.1">
    <property type="nucleotide sequence ID" value="NZ_FOXQ01000001.1"/>
</dbReference>
<keyword evidence="2" id="KW-1185">Reference proteome</keyword>
<name>A0A1I5RRG2_9BACT</name>
<dbReference type="STRING" id="1465490.SAMN05444277_101382"/>
<evidence type="ECO:0000313" key="2">
    <source>
        <dbReference type="Proteomes" id="UP000199031"/>
    </source>
</evidence>
<dbReference type="OrthoDB" id="615153at2"/>
<evidence type="ECO:0000313" key="1">
    <source>
        <dbReference type="EMBL" id="SFP61139.1"/>
    </source>
</evidence>
<protein>
    <submittedName>
        <fullName evidence="1">Uncharacterized protein</fullName>
    </submittedName>
</protein>
<gene>
    <name evidence="1" type="ORF">SAMN05444277_101382</name>
</gene>